<evidence type="ECO:0000256" key="3">
    <source>
        <dbReference type="ARBA" id="ARBA00018915"/>
    </source>
</evidence>
<evidence type="ECO:0000256" key="2">
    <source>
        <dbReference type="ARBA" id="ARBA00004496"/>
    </source>
</evidence>
<dbReference type="Pfam" id="PF04969">
    <property type="entry name" value="CS"/>
    <property type="match status" value="1"/>
</dbReference>
<evidence type="ECO:0000256" key="1">
    <source>
        <dbReference type="ARBA" id="ARBA00004123"/>
    </source>
</evidence>
<gene>
    <name evidence="8" type="primary">Dwil\GK25640</name>
    <name evidence="8" type="ORF">Dwil_GK25640</name>
</gene>
<evidence type="ECO:0000256" key="5">
    <source>
        <dbReference type="ARBA" id="ARBA00023242"/>
    </source>
</evidence>
<dbReference type="InterPro" id="IPR008978">
    <property type="entry name" value="HSP20-like_chaperone"/>
</dbReference>
<dbReference type="FunCoup" id="B4NEG8">
    <property type="interactions" value="1774"/>
</dbReference>
<dbReference type="SMR" id="B4NEG8"/>
<accession>B4NEG8</accession>
<proteinExistence type="predicted"/>
<feature type="region of interest" description="Disordered" evidence="6">
    <location>
        <begin position="260"/>
        <end position="295"/>
    </location>
</feature>
<keyword evidence="5" id="KW-0539">Nucleus</keyword>
<evidence type="ECO:0000259" key="7">
    <source>
        <dbReference type="PROSITE" id="PS51203"/>
    </source>
</evidence>
<dbReference type="Gene3D" id="2.60.40.790">
    <property type="match status" value="1"/>
</dbReference>
<evidence type="ECO:0000256" key="4">
    <source>
        <dbReference type="ARBA" id="ARBA00022490"/>
    </source>
</evidence>
<dbReference type="GO" id="GO:0005737">
    <property type="term" value="C:cytoplasm"/>
    <property type="evidence" value="ECO:0007669"/>
    <property type="project" value="UniProtKB-SubCell"/>
</dbReference>
<keyword evidence="9" id="KW-1185">Reference proteome</keyword>
<dbReference type="PhylomeDB" id="B4NEG8"/>
<evidence type="ECO:0000313" key="9">
    <source>
        <dbReference type="Proteomes" id="UP000007798"/>
    </source>
</evidence>
<reference evidence="8 9" key="1">
    <citation type="journal article" date="2007" name="Nature">
        <title>Evolution of genes and genomes on the Drosophila phylogeny.</title>
        <authorList>
            <consortium name="Drosophila 12 Genomes Consortium"/>
            <person name="Clark A.G."/>
            <person name="Eisen M.B."/>
            <person name="Smith D.R."/>
            <person name="Bergman C.M."/>
            <person name="Oliver B."/>
            <person name="Markow T.A."/>
            <person name="Kaufman T.C."/>
            <person name="Kellis M."/>
            <person name="Gelbart W."/>
            <person name="Iyer V.N."/>
            <person name="Pollard D.A."/>
            <person name="Sackton T.B."/>
            <person name="Larracuente A.M."/>
            <person name="Singh N.D."/>
            <person name="Abad J.P."/>
            <person name="Abt D.N."/>
            <person name="Adryan B."/>
            <person name="Aguade M."/>
            <person name="Akashi H."/>
            <person name="Anderson W.W."/>
            <person name="Aquadro C.F."/>
            <person name="Ardell D.H."/>
            <person name="Arguello R."/>
            <person name="Artieri C.G."/>
            <person name="Barbash D.A."/>
            <person name="Barker D."/>
            <person name="Barsanti P."/>
            <person name="Batterham P."/>
            <person name="Batzoglou S."/>
            <person name="Begun D."/>
            <person name="Bhutkar A."/>
            <person name="Blanco E."/>
            <person name="Bosak S.A."/>
            <person name="Bradley R.K."/>
            <person name="Brand A.D."/>
            <person name="Brent M.R."/>
            <person name="Brooks A.N."/>
            <person name="Brown R.H."/>
            <person name="Butlin R.K."/>
            <person name="Caggese C."/>
            <person name="Calvi B.R."/>
            <person name="Bernardo de Carvalho A."/>
            <person name="Caspi A."/>
            <person name="Castrezana S."/>
            <person name="Celniker S.E."/>
            <person name="Chang J.L."/>
            <person name="Chapple C."/>
            <person name="Chatterji S."/>
            <person name="Chinwalla A."/>
            <person name="Civetta A."/>
            <person name="Clifton S.W."/>
            <person name="Comeron J.M."/>
            <person name="Costello J.C."/>
            <person name="Coyne J.A."/>
            <person name="Daub J."/>
            <person name="David R.G."/>
            <person name="Delcher A.L."/>
            <person name="Delehaunty K."/>
            <person name="Do C.B."/>
            <person name="Ebling H."/>
            <person name="Edwards K."/>
            <person name="Eickbush T."/>
            <person name="Evans J.D."/>
            <person name="Filipski A."/>
            <person name="Findeiss S."/>
            <person name="Freyhult E."/>
            <person name="Fulton L."/>
            <person name="Fulton R."/>
            <person name="Garcia A.C."/>
            <person name="Gardiner A."/>
            <person name="Garfield D.A."/>
            <person name="Garvin B.E."/>
            <person name="Gibson G."/>
            <person name="Gilbert D."/>
            <person name="Gnerre S."/>
            <person name="Godfrey J."/>
            <person name="Good R."/>
            <person name="Gotea V."/>
            <person name="Gravely B."/>
            <person name="Greenberg A.J."/>
            <person name="Griffiths-Jones S."/>
            <person name="Gross S."/>
            <person name="Guigo R."/>
            <person name="Gustafson E.A."/>
            <person name="Haerty W."/>
            <person name="Hahn M.W."/>
            <person name="Halligan D.L."/>
            <person name="Halpern A.L."/>
            <person name="Halter G.M."/>
            <person name="Han M.V."/>
            <person name="Heger A."/>
            <person name="Hillier L."/>
            <person name="Hinrichs A.S."/>
            <person name="Holmes I."/>
            <person name="Hoskins R.A."/>
            <person name="Hubisz M.J."/>
            <person name="Hultmark D."/>
            <person name="Huntley M.A."/>
            <person name="Jaffe D.B."/>
            <person name="Jagadeeshan S."/>
            <person name="Jeck W.R."/>
            <person name="Johnson J."/>
            <person name="Jones C.D."/>
            <person name="Jordan W.C."/>
            <person name="Karpen G.H."/>
            <person name="Kataoka E."/>
            <person name="Keightley P.D."/>
            <person name="Kheradpour P."/>
            <person name="Kirkness E.F."/>
            <person name="Koerich L.B."/>
            <person name="Kristiansen K."/>
            <person name="Kudrna D."/>
            <person name="Kulathinal R.J."/>
            <person name="Kumar S."/>
            <person name="Kwok R."/>
            <person name="Lander E."/>
            <person name="Langley C.H."/>
            <person name="Lapoint R."/>
            <person name="Lazzaro B.P."/>
            <person name="Lee S.J."/>
            <person name="Levesque L."/>
            <person name="Li R."/>
            <person name="Lin C.F."/>
            <person name="Lin M.F."/>
            <person name="Lindblad-Toh K."/>
            <person name="Llopart A."/>
            <person name="Long M."/>
            <person name="Low L."/>
            <person name="Lozovsky E."/>
            <person name="Lu J."/>
            <person name="Luo M."/>
            <person name="Machado C.A."/>
            <person name="Makalowski W."/>
            <person name="Marzo M."/>
            <person name="Matsuda M."/>
            <person name="Matzkin L."/>
            <person name="McAllister B."/>
            <person name="McBride C.S."/>
            <person name="McKernan B."/>
            <person name="McKernan K."/>
            <person name="Mendez-Lago M."/>
            <person name="Minx P."/>
            <person name="Mollenhauer M.U."/>
            <person name="Montooth K."/>
            <person name="Mount S.M."/>
            <person name="Mu X."/>
            <person name="Myers E."/>
            <person name="Negre B."/>
            <person name="Newfeld S."/>
            <person name="Nielsen R."/>
            <person name="Noor M.A."/>
            <person name="O'Grady P."/>
            <person name="Pachter L."/>
            <person name="Papaceit M."/>
            <person name="Parisi M.J."/>
            <person name="Parisi M."/>
            <person name="Parts L."/>
            <person name="Pedersen J.S."/>
            <person name="Pesole G."/>
            <person name="Phillippy A.M."/>
            <person name="Ponting C.P."/>
            <person name="Pop M."/>
            <person name="Porcelli D."/>
            <person name="Powell J.R."/>
            <person name="Prohaska S."/>
            <person name="Pruitt K."/>
            <person name="Puig M."/>
            <person name="Quesneville H."/>
            <person name="Ram K.R."/>
            <person name="Rand D."/>
            <person name="Rasmussen M.D."/>
            <person name="Reed L.K."/>
            <person name="Reenan R."/>
            <person name="Reily A."/>
            <person name="Remington K.A."/>
            <person name="Rieger T.T."/>
            <person name="Ritchie M.G."/>
            <person name="Robin C."/>
            <person name="Rogers Y.H."/>
            <person name="Rohde C."/>
            <person name="Rozas J."/>
            <person name="Rubenfield M.J."/>
            <person name="Ruiz A."/>
            <person name="Russo S."/>
            <person name="Salzberg S.L."/>
            <person name="Sanchez-Gracia A."/>
            <person name="Saranga D.J."/>
            <person name="Sato H."/>
            <person name="Schaeffer S.W."/>
            <person name="Schatz M.C."/>
            <person name="Schlenke T."/>
            <person name="Schwartz R."/>
            <person name="Segarra C."/>
            <person name="Singh R.S."/>
            <person name="Sirot L."/>
            <person name="Sirota M."/>
            <person name="Sisneros N.B."/>
            <person name="Smith C.D."/>
            <person name="Smith T.F."/>
            <person name="Spieth J."/>
            <person name="Stage D.E."/>
            <person name="Stark A."/>
            <person name="Stephan W."/>
            <person name="Strausberg R.L."/>
            <person name="Strempel S."/>
            <person name="Sturgill D."/>
            <person name="Sutton G."/>
            <person name="Sutton G.G."/>
            <person name="Tao W."/>
            <person name="Teichmann S."/>
            <person name="Tobari Y.N."/>
            <person name="Tomimura Y."/>
            <person name="Tsolas J.M."/>
            <person name="Valente V.L."/>
            <person name="Venter E."/>
            <person name="Venter J.C."/>
            <person name="Vicario S."/>
            <person name="Vieira F.G."/>
            <person name="Vilella A.J."/>
            <person name="Villasante A."/>
            <person name="Walenz B."/>
            <person name="Wang J."/>
            <person name="Wasserman M."/>
            <person name="Watts T."/>
            <person name="Wilson D."/>
            <person name="Wilson R.K."/>
            <person name="Wing R.A."/>
            <person name="Wolfner M.F."/>
            <person name="Wong A."/>
            <person name="Wong G.K."/>
            <person name="Wu C.I."/>
            <person name="Wu G."/>
            <person name="Yamamoto D."/>
            <person name="Yang H.P."/>
            <person name="Yang S.P."/>
            <person name="Yorke J.A."/>
            <person name="Yoshida K."/>
            <person name="Zdobnov E."/>
            <person name="Zhang P."/>
            <person name="Zhang Y."/>
            <person name="Zimin A.V."/>
            <person name="Baldwin J."/>
            <person name="Abdouelleil A."/>
            <person name="Abdulkadir J."/>
            <person name="Abebe A."/>
            <person name="Abera B."/>
            <person name="Abreu J."/>
            <person name="Acer S.C."/>
            <person name="Aftuck L."/>
            <person name="Alexander A."/>
            <person name="An P."/>
            <person name="Anderson E."/>
            <person name="Anderson S."/>
            <person name="Arachi H."/>
            <person name="Azer M."/>
            <person name="Bachantsang P."/>
            <person name="Barry A."/>
            <person name="Bayul T."/>
            <person name="Berlin A."/>
            <person name="Bessette D."/>
            <person name="Bloom T."/>
            <person name="Blye J."/>
            <person name="Boguslavskiy L."/>
            <person name="Bonnet C."/>
            <person name="Boukhgalter B."/>
            <person name="Bourzgui I."/>
            <person name="Brown A."/>
            <person name="Cahill P."/>
            <person name="Channer S."/>
            <person name="Cheshatsang Y."/>
            <person name="Chuda L."/>
            <person name="Citroen M."/>
            <person name="Collymore A."/>
            <person name="Cooke P."/>
            <person name="Costello M."/>
            <person name="D'Aco K."/>
            <person name="Daza R."/>
            <person name="De Haan G."/>
            <person name="DeGray S."/>
            <person name="DeMaso C."/>
            <person name="Dhargay N."/>
            <person name="Dooley K."/>
            <person name="Dooley E."/>
            <person name="Doricent M."/>
            <person name="Dorje P."/>
            <person name="Dorjee K."/>
            <person name="Dupes A."/>
            <person name="Elong R."/>
            <person name="Falk J."/>
            <person name="Farina A."/>
            <person name="Faro S."/>
            <person name="Ferguson D."/>
            <person name="Fisher S."/>
            <person name="Foley C.D."/>
            <person name="Franke A."/>
            <person name="Friedrich D."/>
            <person name="Gadbois L."/>
            <person name="Gearin G."/>
            <person name="Gearin C.R."/>
            <person name="Giannoukos G."/>
            <person name="Goode T."/>
            <person name="Graham J."/>
            <person name="Grandbois E."/>
            <person name="Grewal S."/>
            <person name="Gyaltsen K."/>
            <person name="Hafez N."/>
            <person name="Hagos B."/>
            <person name="Hall J."/>
            <person name="Henson C."/>
            <person name="Hollinger A."/>
            <person name="Honan T."/>
            <person name="Huard M.D."/>
            <person name="Hughes L."/>
            <person name="Hurhula B."/>
            <person name="Husby M.E."/>
            <person name="Kamat A."/>
            <person name="Kanga B."/>
            <person name="Kashin S."/>
            <person name="Khazanovich D."/>
            <person name="Kisner P."/>
            <person name="Lance K."/>
            <person name="Lara M."/>
            <person name="Lee W."/>
            <person name="Lennon N."/>
            <person name="Letendre F."/>
            <person name="LeVine R."/>
            <person name="Lipovsky A."/>
            <person name="Liu X."/>
            <person name="Liu J."/>
            <person name="Liu S."/>
            <person name="Lokyitsang T."/>
            <person name="Lokyitsang Y."/>
            <person name="Lubonja R."/>
            <person name="Lui A."/>
            <person name="MacDonald P."/>
            <person name="Magnisalis V."/>
            <person name="Maru K."/>
            <person name="Matthews C."/>
            <person name="McCusker W."/>
            <person name="McDonough S."/>
            <person name="Mehta T."/>
            <person name="Meldrim J."/>
            <person name="Meneus L."/>
            <person name="Mihai O."/>
            <person name="Mihalev A."/>
            <person name="Mihova T."/>
            <person name="Mittelman R."/>
            <person name="Mlenga V."/>
            <person name="Montmayeur A."/>
            <person name="Mulrain L."/>
            <person name="Navidi A."/>
            <person name="Naylor J."/>
            <person name="Negash T."/>
            <person name="Nguyen T."/>
            <person name="Nguyen N."/>
            <person name="Nicol R."/>
            <person name="Norbu C."/>
            <person name="Norbu N."/>
            <person name="Novod N."/>
            <person name="O'Neill B."/>
            <person name="Osman S."/>
            <person name="Markiewicz E."/>
            <person name="Oyono O.L."/>
            <person name="Patti C."/>
            <person name="Phunkhang P."/>
            <person name="Pierre F."/>
            <person name="Priest M."/>
            <person name="Raghuraman S."/>
            <person name="Rege F."/>
            <person name="Reyes R."/>
            <person name="Rise C."/>
            <person name="Rogov P."/>
            <person name="Ross K."/>
            <person name="Ryan E."/>
            <person name="Settipalli S."/>
            <person name="Shea T."/>
            <person name="Sherpa N."/>
            <person name="Shi L."/>
            <person name="Shih D."/>
            <person name="Sparrow T."/>
            <person name="Spaulding J."/>
            <person name="Stalker J."/>
            <person name="Stange-Thomann N."/>
            <person name="Stavropoulos S."/>
            <person name="Stone C."/>
            <person name="Strader C."/>
            <person name="Tesfaye S."/>
            <person name="Thomson T."/>
            <person name="Thoulutsang Y."/>
            <person name="Thoulutsang D."/>
            <person name="Topham K."/>
            <person name="Topping I."/>
            <person name="Tsamla T."/>
            <person name="Vassiliev H."/>
            <person name="Vo A."/>
            <person name="Wangchuk T."/>
            <person name="Wangdi T."/>
            <person name="Weiand M."/>
            <person name="Wilkinson J."/>
            <person name="Wilson A."/>
            <person name="Yadav S."/>
            <person name="Young G."/>
            <person name="Yu Q."/>
            <person name="Zembek L."/>
            <person name="Zhong D."/>
            <person name="Zimmer A."/>
            <person name="Zwirko Z."/>
            <person name="Jaffe D.B."/>
            <person name="Alvarez P."/>
            <person name="Brockman W."/>
            <person name="Butler J."/>
            <person name="Chin C."/>
            <person name="Gnerre S."/>
            <person name="Grabherr M."/>
            <person name="Kleber M."/>
            <person name="Mauceli E."/>
            <person name="MacCallum I."/>
        </authorList>
    </citation>
    <scope>NUCLEOTIDE SEQUENCE [LARGE SCALE GENOMIC DNA]</scope>
    <source>
        <strain evidence="9">Tucson 14030-0811.24</strain>
    </source>
</reference>
<dbReference type="GO" id="GO:0005634">
    <property type="term" value="C:nucleus"/>
    <property type="evidence" value="ECO:0007669"/>
    <property type="project" value="UniProtKB-SubCell"/>
</dbReference>
<dbReference type="SUPFAM" id="SSF49764">
    <property type="entry name" value="HSP20-like chaperones"/>
    <property type="match status" value="1"/>
</dbReference>
<dbReference type="STRING" id="7260.B4NEG8"/>
<evidence type="ECO:0000256" key="6">
    <source>
        <dbReference type="SAM" id="MobiDB-lite"/>
    </source>
</evidence>
<dbReference type="CDD" id="cd06467">
    <property type="entry name" value="p23_NUDC_like"/>
    <property type="match status" value="1"/>
</dbReference>
<dbReference type="InParanoid" id="B4NEG8"/>
<sequence length="583" mass="66134">MPVVDLTVDRNLLCPSFDGYKLSFDAVPVLRQDCSRHPLKLEPHHNQYSLLHVEVFAKHNGLHADPWLRTNCYYVNVGREIVMGSYDTQSGRPREQRVVYTLDAGAQEVGDYNYSLHFISEKYCILCDGMNTFHLLDTGDRSRAPTWQLIAKTLVNPSNDQRGYVLYDARLDVVQERKRISLLAGQVARRESQTSRNDGSVSTVYFMDLTWSHWEQSTTGEWIYKVCEKLETTGSIFYAAFEPKAESLIICSNREIQTKAQREAGGKEDGGQEDSGDTRPQLHNAETDDSATAAPYTWTQTAEDILLRFPLPSNATRNDFDIQSKADHIEVKCLDKQMLLQGELFARVDHDLTTWTVERDELHLTLVKQNAESWTRLLAREETEAEADVDGLPERPLPIPNLEDPIEECDFPLESTNEDIKMVRFNLPTGGITHTIFLGPTPPLFSTSLRPGYPAAFATRQGVDASMWLQMYQPSKPDEWRVRHEGNLHAFAYVQASKEQRKFIDCCPDLDYAVICETHRHVFVYKSRYDSAGGLRKRNGPQVTIGKQSLITLDDNAGEVLGMTTATNVITILTQNGLMYLQV</sequence>
<dbReference type="PANTHER" id="PTHR21664:SF1">
    <property type="entry name" value="NUDC DOMAIN-CONTAINING PROTEIN 1"/>
    <property type="match status" value="1"/>
</dbReference>
<feature type="compositionally biased region" description="Basic and acidic residues" evidence="6">
    <location>
        <begin position="260"/>
        <end position="270"/>
    </location>
</feature>
<feature type="domain" description="CS" evidence="7">
    <location>
        <begin position="291"/>
        <end position="378"/>
    </location>
</feature>
<dbReference type="EMBL" id="CH964239">
    <property type="protein sequence ID" value="EDW82137.1"/>
    <property type="molecule type" value="Genomic_DNA"/>
</dbReference>
<keyword evidence="4" id="KW-0963">Cytoplasm</keyword>
<dbReference type="HOGENOM" id="CLU_021010_1_0_1"/>
<dbReference type="Proteomes" id="UP000007798">
    <property type="component" value="Unassembled WGS sequence"/>
</dbReference>
<dbReference type="PROSITE" id="PS51203">
    <property type="entry name" value="CS"/>
    <property type="match status" value="1"/>
</dbReference>
<dbReference type="AlphaFoldDB" id="B4NEG8"/>
<comment type="subcellular location">
    <subcellularLocation>
        <location evidence="2">Cytoplasm</location>
    </subcellularLocation>
    <subcellularLocation>
        <location evidence="1">Nucleus</location>
    </subcellularLocation>
</comment>
<evidence type="ECO:0000313" key="8">
    <source>
        <dbReference type="EMBL" id="EDW82137.1"/>
    </source>
</evidence>
<dbReference type="OMA" id="DTRFVHH"/>
<dbReference type="InterPro" id="IPR007052">
    <property type="entry name" value="CS_dom"/>
</dbReference>
<dbReference type="eggNOG" id="KOG4379">
    <property type="taxonomic scope" value="Eukaryota"/>
</dbReference>
<dbReference type="PANTHER" id="PTHR21664">
    <property type="entry name" value="CHRONIC MYELOGENOUS LEUKEMIA TUMOR ANTIGEN 66"/>
    <property type="match status" value="1"/>
</dbReference>
<dbReference type="InterPro" id="IPR037895">
    <property type="entry name" value="NUDCD1"/>
</dbReference>
<dbReference type="KEGG" id="dwi:6648337"/>
<protein>
    <recommendedName>
        <fullName evidence="3">NudC domain-containing protein 1</fullName>
    </recommendedName>
</protein>
<dbReference type="OrthoDB" id="428655at2759"/>
<organism evidence="8 9">
    <name type="scientific">Drosophila willistoni</name>
    <name type="common">Fruit fly</name>
    <dbReference type="NCBI Taxonomy" id="7260"/>
    <lineage>
        <taxon>Eukaryota</taxon>
        <taxon>Metazoa</taxon>
        <taxon>Ecdysozoa</taxon>
        <taxon>Arthropoda</taxon>
        <taxon>Hexapoda</taxon>
        <taxon>Insecta</taxon>
        <taxon>Pterygota</taxon>
        <taxon>Neoptera</taxon>
        <taxon>Endopterygota</taxon>
        <taxon>Diptera</taxon>
        <taxon>Brachycera</taxon>
        <taxon>Muscomorpha</taxon>
        <taxon>Ephydroidea</taxon>
        <taxon>Drosophilidae</taxon>
        <taxon>Drosophila</taxon>
        <taxon>Sophophora</taxon>
    </lineage>
</organism>
<name>B4NEG8_DROWI</name>